<proteinExistence type="predicted"/>
<dbReference type="AlphaFoldDB" id="A0A0E9WFB2"/>
<accession>A0A0E9WFB2</accession>
<protein>
    <submittedName>
        <fullName evidence="1">Uncharacterized protein</fullName>
    </submittedName>
</protein>
<reference evidence="1" key="1">
    <citation type="submission" date="2014-11" db="EMBL/GenBank/DDBJ databases">
        <authorList>
            <person name="Amaro Gonzalez C."/>
        </authorList>
    </citation>
    <scope>NUCLEOTIDE SEQUENCE</scope>
</reference>
<reference evidence="1" key="2">
    <citation type="journal article" date="2015" name="Fish Shellfish Immunol.">
        <title>Early steps in the European eel (Anguilla anguilla)-Vibrio vulnificus interaction in the gills: Role of the RtxA13 toxin.</title>
        <authorList>
            <person name="Callol A."/>
            <person name="Pajuelo D."/>
            <person name="Ebbesson L."/>
            <person name="Teles M."/>
            <person name="MacKenzie S."/>
            <person name="Amaro C."/>
        </authorList>
    </citation>
    <scope>NUCLEOTIDE SEQUENCE</scope>
</reference>
<organism evidence="1">
    <name type="scientific">Anguilla anguilla</name>
    <name type="common">European freshwater eel</name>
    <name type="synonym">Muraena anguilla</name>
    <dbReference type="NCBI Taxonomy" id="7936"/>
    <lineage>
        <taxon>Eukaryota</taxon>
        <taxon>Metazoa</taxon>
        <taxon>Chordata</taxon>
        <taxon>Craniata</taxon>
        <taxon>Vertebrata</taxon>
        <taxon>Euteleostomi</taxon>
        <taxon>Actinopterygii</taxon>
        <taxon>Neopterygii</taxon>
        <taxon>Teleostei</taxon>
        <taxon>Anguilliformes</taxon>
        <taxon>Anguillidae</taxon>
        <taxon>Anguilla</taxon>
    </lineage>
</organism>
<dbReference type="EMBL" id="GBXM01019530">
    <property type="protein sequence ID" value="JAH89047.1"/>
    <property type="molecule type" value="Transcribed_RNA"/>
</dbReference>
<sequence length="95" mass="10231">MISPKASWTLPDFLIWSFPISPSEKSDRTGAVSLATGSRVLMRDCRFSSGLVSFLGSFSAFDSSWPGRVSGSWMKSSSSFSETVSCWKSSATVGC</sequence>
<evidence type="ECO:0000313" key="1">
    <source>
        <dbReference type="EMBL" id="JAH89047.1"/>
    </source>
</evidence>
<name>A0A0E9WFB2_ANGAN</name>